<dbReference type="eggNOG" id="COG4226">
    <property type="taxonomic scope" value="Bacteria"/>
</dbReference>
<keyword evidence="2" id="KW-1185">Reference proteome</keyword>
<organism evidence="1 2">
    <name type="scientific">Megalodesulfovibrio gigas (strain ATCC 19364 / DSM 1382 / NCIMB 9332 / VKM B-1759)</name>
    <name type="common">Desulfovibrio gigas</name>
    <dbReference type="NCBI Taxonomy" id="1121448"/>
    <lineage>
        <taxon>Bacteria</taxon>
        <taxon>Pseudomonadati</taxon>
        <taxon>Thermodesulfobacteriota</taxon>
        <taxon>Desulfovibrionia</taxon>
        <taxon>Desulfovibrionales</taxon>
        <taxon>Desulfovibrionaceae</taxon>
        <taxon>Megalodesulfovibrio</taxon>
    </lineage>
</organism>
<dbReference type="HOGENOM" id="CLU_2698612_0_0_7"/>
<dbReference type="InterPro" id="IPR035069">
    <property type="entry name" value="TTHA1013/TTHA0281-like"/>
</dbReference>
<evidence type="ECO:0000313" key="2">
    <source>
        <dbReference type="Proteomes" id="UP000016587"/>
    </source>
</evidence>
<dbReference type="SUPFAM" id="SSF143100">
    <property type="entry name" value="TTHA1013/TTHA0281-like"/>
    <property type="match status" value="1"/>
</dbReference>
<dbReference type="PATRIC" id="fig|1121448.7.peg.2650"/>
<evidence type="ECO:0000313" key="1">
    <source>
        <dbReference type="EMBL" id="AGW12401.1"/>
    </source>
</evidence>
<dbReference type="OrthoDB" id="5297106at2"/>
<proteinExistence type="predicted"/>
<dbReference type="EMBL" id="CP006585">
    <property type="protein sequence ID" value="AGW12401.1"/>
    <property type="molecule type" value="Genomic_DNA"/>
</dbReference>
<dbReference type="KEGG" id="dgg:DGI_0490"/>
<name>T2G8D0_MEGG1</name>
<gene>
    <name evidence="1" type="ORF">DGI_0490</name>
</gene>
<reference evidence="2" key="2">
    <citation type="submission" date="2013-07" db="EMBL/GenBank/DDBJ databases">
        <authorList>
            <person name="Morais-Silva F.O."/>
            <person name="Rezende A.M."/>
            <person name="Pimentel C."/>
            <person name="Resende D.M."/>
            <person name="Santos C.I."/>
            <person name="Clemente C."/>
            <person name="de Oliveira L.M."/>
            <person name="da Silva S.M."/>
            <person name="Costa D.A."/>
            <person name="Varela-Raposo A."/>
            <person name="Horacio E.C.A."/>
            <person name="Matos M."/>
            <person name="Flores O."/>
            <person name="Ruiz J.C."/>
            <person name="Rodrigues-Pousada C."/>
        </authorList>
    </citation>
    <scope>NUCLEOTIDE SEQUENCE [LARGE SCALE GENOMIC DNA]</scope>
    <source>
        <strain evidence="2">ATCC 19364 / DSM 1382 / NCIMB 9332 / VKM B-1759</strain>
    </source>
</reference>
<dbReference type="AlphaFoldDB" id="T2G8D0"/>
<dbReference type="RefSeq" id="WP_021759034.1">
    <property type="nucleotide sequence ID" value="NC_022444.1"/>
</dbReference>
<dbReference type="Proteomes" id="UP000016587">
    <property type="component" value="Chromosome"/>
</dbReference>
<accession>T2G8D0</accession>
<reference evidence="1 2" key="1">
    <citation type="journal article" date="2013" name="J. Bacteriol.">
        <title>Roles of HynAB and Ech, the only two hydrogenases found in the model sulfate reducer Desulfovibrio gigas.</title>
        <authorList>
            <person name="Morais-Silva F.O."/>
            <person name="Santos C.I."/>
            <person name="Rodrigues R."/>
            <person name="Pereira I.A."/>
            <person name="Rodrigues-Pousada C."/>
        </authorList>
    </citation>
    <scope>NUCLEOTIDE SEQUENCE [LARGE SCALE GENOMIC DNA]</scope>
    <source>
        <strain evidence="2">ATCC 19364 / DSM 1382 / NCIMB 9332 / VKM B-1759</strain>
    </source>
</reference>
<protein>
    <submittedName>
        <fullName evidence="1">Putative HicB family protein</fullName>
    </submittedName>
</protein>
<dbReference type="STRING" id="1121448.DGI_0490"/>
<sequence length="73" mass="8229">MERMHCDGFEGRYEFDPEADIFHGELVLPQDVVTFQGQTLQELRQAMADSVADYLEFKATATAHKAPQTPDPS</sequence>